<evidence type="ECO:0000256" key="2">
    <source>
        <dbReference type="ARBA" id="ARBA00022679"/>
    </source>
</evidence>
<gene>
    <name evidence="6" type="ORF">CJ205_06260</name>
</gene>
<dbReference type="InterPro" id="IPR015424">
    <property type="entry name" value="PyrdxlP-dep_Trfase"/>
</dbReference>
<dbReference type="Pfam" id="PF00155">
    <property type="entry name" value="Aminotran_1_2"/>
    <property type="match status" value="1"/>
</dbReference>
<evidence type="ECO:0000256" key="3">
    <source>
        <dbReference type="ARBA" id="ARBA00022898"/>
    </source>
</evidence>
<protein>
    <submittedName>
        <fullName evidence="6">Aminotransferase class V-fold PLP-dependent enzyme</fullName>
    </submittedName>
</protein>
<dbReference type="InterPro" id="IPR050106">
    <property type="entry name" value="HistidinolP_aminotransfase"/>
</dbReference>
<dbReference type="Gene3D" id="3.40.640.10">
    <property type="entry name" value="Type I PLP-dependent aspartate aminotransferase-like (Major domain)"/>
    <property type="match status" value="1"/>
</dbReference>
<dbReference type="Proteomes" id="UP000235682">
    <property type="component" value="Unassembled WGS sequence"/>
</dbReference>
<evidence type="ECO:0000313" key="6">
    <source>
        <dbReference type="EMBL" id="PMC58085.1"/>
    </source>
</evidence>
<keyword evidence="2 6" id="KW-0808">Transferase</keyword>
<keyword evidence="7" id="KW-1185">Reference proteome</keyword>
<dbReference type="AlphaFoldDB" id="A0A2N6SLY7"/>
<dbReference type="InterPro" id="IPR015422">
    <property type="entry name" value="PyrdxlP-dep_Trfase_small"/>
</dbReference>
<dbReference type="SUPFAM" id="SSF53383">
    <property type="entry name" value="PLP-dependent transferases"/>
    <property type="match status" value="1"/>
</dbReference>
<dbReference type="OrthoDB" id="9802872at2"/>
<sequence>MTERRINMTRLFKKGYGQRPYSYLNFETAQEMNERLGIDTALRLSLNENAYTPSPHTKDVLANLELSDLTAYPSSPNKALRKALAKHYQVPEEAFVITNGLEEMILMFTESLIDTGDEVIVHFPTFPEYKVYAEQLGAVVREVDNFHPGEKMNWQGLLEAINDQTKLIYICNPNNPTGEWVTRQEIESFLKQVPSHVTVVVDEAYMEFAENNEEITAIPLMEQFSNLSVWRTFSKAYGLAFARIGYGLFSPEYAEGLSRVRPAFSVNGISELVALAALEDQDHLQKISAKNASERRKWLDLLEELNLTHFDSATNFVMFEYDKAEELVNYLANKGYQVNTHTYPTWIRLTLPKEEAGETVRQMVRDFVTQ</sequence>
<accession>A0A2N6SLY7</accession>
<dbReference type="Gene3D" id="3.90.1150.10">
    <property type="entry name" value="Aspartate Aminotransferase, domain 1"/>
    <property type="match status" value="1"/>
</dbReference>
<comment type="caution">
    <text evidence="6">The sequence shown here is derived from an EMBL/GenBank/DDBJ whole genome shotgun (WGS) entry which is preliminary data.</text>
</comment>
<feature type="domain" description="Aminotransferase class I/classII large" evidence="5">
    <location>
        <begin position="42"/>
        <end position="352"/>
    </location>
</feature>
<evidence type="ECO:0000259" key="5">
    <source>
        <dbReference type="Pfam" id="PF00155"/>
    </source>
</evidence>
<evidence type="ECO:0000256" key="4">
    <source>
        <dbReference type="ARBA" id="ARBA00023102"/>
    </source>
</evidence>
<evidence type="ECO:0000256" key="1">
    <source>
        <dbReference type="ARBA" id="ARBA00022576"/>
    </source>
</evidence>
<dbReference type="PANTHER" id="PTHR43643">
    <property type="entry name" value="HISTIDINOL-PHOSPHATE AMINOTRANSFERASE 2"/>
    <property type="match status" value="1"/>
</dbReference>
<name>A0A2N6SLY7_9LACT</name>
<dbReference type="EMBL" id="PNHE01000026">
    <property type="protein sequence ID" value="PMC58085.1"/>
    <property type="molecule type" value="Genomic_DNA"/>
</dbReference>
<dbReference type="InterPro" id="IPR015421">
    <property type="entry name" value="PyrdxlP-dep_Trfase_major"/>
</dbReference>
<dbReference type="STRING" id="84521.SAMN04487994_10228"/>
<dbReference type="GO" id="GO:0008483">
    <property type="term" value="F:transaminase activity"/>
    <property type="evidence" value="ECO:0007669"/>
    <property type="project" value="UniProtKB-KW"/>
</dbReference>
<keyword evidence="4" id="KW-0368">Histidine biosynthesis</keyword>
<dbReference type="GO" id="GO:0000105">
    <property type="term" value="P:L-histidine biosynthetic process"/>
    <property type="evidence" value="ECO:0007669"/>
    <property type="project" value="UniProtKB-KW"/>
</dbReference>
<reference evidence="6 7" key="1">
    <citation type="submission" date="2017-09" db="EMBL/GenBank/DDBJ databases">
        <title>Bacterial strain isolated from the female urinary microbiota.</title>
        <authorList>
            <person name="Thomas-White K."/>
            <person name="Kumar N."/>
            <person name="Forster S."/>
            <person name="Putonti C."/>
            <person name="Lawley T."/>
            <person name="Wolfe A.J."/>
        </authorList>
    </citation>
    <scope>NUCLEOTIDE SEQUENCE [LARGE SCALE GENOMIC DNA]</scope>
    <source>
        <strain evidence="6 7">UMB0852</strain>
    </source>
</reference>
<keyword evidence="1 6" id="KW-0032">Aminotransferase</keyword>
<evidence type="ECO:0000313" key="7">
    <source>
        <dbReference type="Proteomes" id="UP000235682"/>
    </source>
</evidence>
<dbReference type="PANTHER" id="PTHR43643:SF3">
    <property type="entry name" value="HISTIDINOL-PHOSPHATE AMINOTRANSFERASE"/>
    <property type="match status" value="1"/>
</dbReference>
<dbReference type="InterPro" id="IPR004839">
    <property type="entry name" value="Aminotransferase_I/II_large"/>
</dbReference>
<keyword evidence="3" id="KW-0663">Pyridoxal phosphate</keyword>
<organism evidence="6 7">
    <name type="scientific">Dolosicoccus paucivorans</name>
    <dbReference type="NCBI Taxonomy" id="84521"/>
    <lineage>
        <taxon>Bacteria</taxon>
        <taxon>Bacillati</taxon>
        <taxon>Bacillota</taxon>
        <taxon>Bacilli</taxon>
        <taxon>Lactobacillales</taxon>
        <taxon>Aerococcaceae</taxon>
        <taxon>Dolosicoccus</taxon>
    </lineage>
</organism>
<keyword evidence="4" id="KW-0028">Amino-acid biosynthesis</keyword>
<proteinExistence type="predicted"/>
<dbReference type="GO" id="GO:0030170">
    <property type="term" value="F:pyridoxal phosphate binding"/>
    <property type="evidence" value="ECO:0007669"/>
    <property type="project" value="InterPro"/>
</dbReference>
<dbReference type="CDD" id="cd00609">
    <property type="entry name" value="AAT_like"/>
    <property type="match status" value="1"/>
</dbReference>